<reference evidence="5" key="1">
    <citation type="journal article" date="2023" name="Proc. Natl. Acad. Sci. U.S.A.">
        <title>Genomic and structural basis for evolution of tropane alkaloid biosynthesis.</title>
        <authorList>
            <person name="Wanga Y.-J."/>
            <person name="Taina T."/>
            <person name="Yua J.-Y."/>
            <person name="Lia J."/>
            <person name="Xua B."/>
            <person name="Chenc J."/>
            <person name="D'Auriad J.C."/>
            <person name="Huanga J.-P."/>
            <person name="Huanga S.-X."/>
        </authorList>
    </citation>
    <scope>NUCLEOTIDE SEQUENCE [LARGE SCALE GENOMIC DNA]</scope>
    <source>
        <strain evidence="5">cv. KIB-2019</strain>
    </source>
</reference>
<feature type="domain" description="Glabrous enhancer-binding protein-like DBD" evidence="3">
    <location>
        <begin position="148"/>
        <end position="242"/>
    </location>
</feature>
<dbReference type="EMBL" id="JAJAGQ010000008">
    <property type="protein sequence ID" value="KAJ8555589.1"/>
    <property type="molecule type" value="Genomic_DNA"/>
</dbReference>
<feature type="compositionally biased region" description="Basic and acidic residues" evidence="2">
    <location>
        <begin position="118"/>
        <end position="139"/>
    </location>
</feature>
<evidence type="ECO:0000313" key="5">
    <source>
        <dbReference type="Proteomes" id="UP001152561"/>
    </source>
</evidence>
<evidence type="ECO:0000259" key="3">
    <source>
        <dbReference type="Pfam" id="PF04504"/>
    </source>
</evidence>
<gene>
    <name evidence="4" type="ORF">K7X08_013085</name>
</gene>
<comment type="caution">
    <text evidence="4">The sequence shown here is derived from an EMBL/GenBank/DDBJ whole genome shotgun (WGS) entry which is preliminary data.</text>
</comment>
<feature type="compositionally biased region" description="Acidic residues" evidence="2">
    <location>
        <begin position="65"/>
        <end position="75"/>
    </location>
</feature>
<dbReference type="InterPro" id="IPR053932">
    <property type="entry name" value="GeBP-like_DBD"/>
</dbReference>
<evidence type="ECO:0000313" key="4">
    <source>
        <dbReference type="EMBL" id="KAJ8555589.1"/>
    </source>
</evidence>
<accession>A0A9Q1RE48</accession>
<dbReference type="PANTHER" id="PTHR31662">
    <property type="entry name" value="BNAANNG10740D PROTEIN-RELATED"/>
    <property type="match status" value="1"/>
</dbReference>
<comment type="similarity">
    <text evidence="1">Belongs to the GeBP family.</text>
</comment>
<feature type="compositionally biased region" description="Acidic residues" evidence="2">
    <location>
        <begin position="28"/>
        <end position="43"/>
    </location>
</feature>
<evidence type="ECO:0000256" key="2">
    <source>
        <dbReference type="SAM" id="MobiDB-lite"/>
    </source>
</evidence>
<sequence length="359" mass="40557">MPKNHTNEEEVESGDEEMEVSSPGNPDTESESDSDSDSDSESEPEPKKPPVTTAPKNPQPQQDSSSEESESEPEPNPETKKPNPVVNPINEPKKPAPTKPRSKPTAITGAKRAVGDTSEAKESKRSKKKPENEIEKNTPNEYVKRQLFKRLWSEDDEIVILKGMIDYRSKKKADPIGDLSAFHEFIKISLQIDVSKTQLQDKIRRLKKKYENNAGKEKKGKERIFTKPHEGKAYELSKKIWGKEKSDNKCEVVVKVESNAKDNGVLVVVKEEKKSREMEKVVELKGSLSLDSFAKSVAELEKWIVENSGLLSVEKRNEMKEKFGALKVIEFDLCLRRVKLIDEQGEMVREALKDSGIEI</sequence>
<dbReference type="OrthoDB" id="1304626at2759"/>
<dbReference type="GO" id="GO:0005634">
    <property type="term" value="C:nucleus"/>
    <property type="evidence" value="ECO:0007669"/>
    <property type="project" value="TreeGrafter"/>
</dbReference>
<dbReference type="Proteomes" id="UP001152561">
    <property type="component" value="Unassembled WGS sequence"/>
</dbReference>
<dbReference type="PANTHER" id="PTHR31662:SF104">
    <property type="entry name" value="LISH DOMAIN-CONTAINING PROTEIN C1711.05-LIKE"/>
    <property type="match status" value="1"/>
</dbReference>
<evidence type="ECO:0000256" key="1">
    <source>
        <dbReference type="ARBA" id="ARBA00010820"/>
    </source>
</evidence>
<name>A0A9Q1RE48_9SOLA</name>
<dbReference type="AlphaFoldDB" id="A0A9Q1RE48"/>
<dbReference type="InterPro" id="IPR007592">
    <property type="entry name" value="GEBP"/>
</dbReference>
<proteinExistence type="inferred from homology"/>
<dbReference type="Pfam" id="PF04504">
    <property type="entry name" value="GeBP-like_DBD"/>
    <property type="match status" value="1"/>
</dbReference>
<protein>
    <recommendedName>
        <fullName evidence="3">Glabrous enhancer-binding protein-like DBD domain-containing protein</fullName>
    </recommendedName>
</protein>
<dbReference type="GO" id="GO:0006355">
    <property type="term" value="P:regulation of DNA-templated transcription"/>
    <property type="evidence" value="ECO:0007669"/>
    <property type="project" value="InterPro"/>
</dbReference>
<keyword evidence="5" id="KW-1185">Reference proteome</keyword>
<feature type="compositionally biased region" description="Acidic residues" evidence="2">
    <location>
        <begin position="9"/>
        <end position="19"/>
    </location>
</feature>
<organism evidence="4 5">
    <name type="scientific">Anisodus acutangulus</name>
    <dbReference type="NCBI Taxonomy" id="402998"/>
    <lineage>
        <taxon>Eukaryota</taxon>
        <taxon>Viridiplantae</taxon>
        <taxon>Streptophyta</taxon>
        <taxon>Embryophyta</taxon>
        <taxon>Tracheophyta</taxon>
        <taxon>Spermatophyta</taxon>
        <taxon>Magnoliopsida</taxon>
        <taxon>eudicotyledons</taxon>
        <taxon>Gunneridae</taxon>
        <taxon>Pentapetalae</taxon>
        <taxon>asterids</taxon>
        <taxon>lamiids</taxon>
        <taxon>Solanales</taxon>
        <taxon>Solanaceae</taxon>
        <taxon>Solanoideae</taxon>
        <taxon>Hyoscyameae</taxon>
        <taxon>Anisodus</taxon>
    </lineage>
</organism>
<feature type="region of interest" description="Disordered" evidence="2">
    <location>
        <begin position="1"/>
        <end position="139"/>
    </location>
</feature>